<reference evidence="1 2" key="1">
    <citation type="journal article" date="2012" name="J. Bacteriol.">
        <title>Complete genome sequence of strain 1860, a crenarchaeon of the genus pyrobaculum able to grow with various electron acceptors.</title>
        <authorList>
            <person name="Mardanov A.V."/>
            <person name="Gumerov V.M."/>
            <person name="Slobodkina G.B."/>
            <person name="Beletsky A.V."/>
            <person name="Bonch-Osmolovskaya E.A."/>
            <person name="Ravin N.V."/>
            <person name="Skryabin K.G."/>
        </authorList>
    </citation>
    <scope>NUCLEOTIDE SEQUENCE [LARGE SCALE GENOMIC DNA]</scope>
    <source>
        <strain evidence="1 2">1860</strain>
    </source>
</reference>
<protein>
    <submittedName>
        <fullName evidence="1">Uncharacterized protein</fullName>
    </submittedName>
</protein>
<evidence type="ECO:0000313" key="2">
    <source>
        <dbReference type="Proteomes" id="UP000005867"/>
    </source>
</evidence>
<dbReference type="AlphaFoldDB" id="G7VBE9"/>
<proteinExistence type="predicted"/>
<accession>G7VBE9</accession>
<organism evidence="1 2">
    <name type="scientific">Pyrobaculum ferrireducens</name>
    <dbReference type="NCBI Taxonomy" id="1104324"/>
    <lineage>
        <taxon>Archaea</taxon>
        <taxon>Thermoproteota</taxon>
        <taxon>Thermoprotei</taxon>
        <taxon>Thermoproteales</taxon>
        <taxon>Thermoproteaceae</taxon>
        <taxon>Pyrobaculum</taxon>
    </lineage>
</organism>
<dbReference type="HOGENOM" id="CLU_1340777_0_0_2"/>
<dbReference type="RefSeq" id="WP_014288207.1">
    <property type="nucleotide sequence ID" value="NC_016645.1"/>
</dbReference>
<dbReference type="EMBL" id="CP003098">
    <property type="protein sequence ID" value="AET32379.1"/>
    <property type="molecule type" value="Genomic_DNA"/>
</dbReference>
<sequence>MAGWRLEAAGGCLRLAEGAAAAEICRQPGNYVVRYGAVLAEVYPPGDLYREVEDAGGKILSREIALKDLVEFTASGGEGKATLTASEAALRQVFEEAKAVFNDVAQSIKEELLDALKEARLKYINSYGGVYITALEGRQGAVEILTSAQEQGVLLKITKAKTSHLNIKWEDPEAKETAAKVAKGEAEPPLLQKYIETKFPNKAL</sequence>
<name>G7VBE9_9CREN</name>
<evidence type="ECO:0000313" key="1">
    <source>
        <dbReference type="EMBL" id="AET32379.1"/>
    </source>
</evidence>
<keyword evidence="2" id="KW-1185">Reference proteome</keyword>
<dbReference type="KEGG" id="pyr:P186_0938"/>
<gene>
    <name evidence="1" type="ORF">P186_0938</name>
</gene>
<dbReference type="OrthoDB" id="376029at2157"/>
<dbReference type="STRING" id="1104324.P186_0938"/>
<dbReference type="GeneID" id="11595197"/>
<dbReference type="Proteomes" id="UP000005867">
    <property type="component" value="Chromosome"/>
</dbReference>
<dbReference type="BioCyc" id="PSP1104324:GJSN-918-MONOMER"/>